<sequence length="673" mass="75643">MAAPRRKITQHEWDLHADTINDLYHARGLPLHTEKGGQSVLQIMQDDHQFFASPAQYEAYFKKTDRPKNLKKHEWRAVFAKVDELATKGIETRVKVSGQVFSKKRLERSRRYALAGAERLRPDKSVPALLHPHRITIETLEADGEWSAYTSRNTASGSRQSLPPNDPAILGFEDLWAQEHMPDDQAPFLSYYESPQMDLILSPRNGFSHFSNLVPSIEVRSPLSLDPNLSQPSASSHFALASPRANVSPFTPQYWAWESPFFQLQVAVSVRPMQEFHFLRRFPENIGDGHEWDSALTSASRNTPKILVQSLLQDAVEILRGDSMSMEVANLPDPDDVLDSLLSLLPESQAQDDSEQAVELTTGDVIFDSTFHRALLFSIVNGFAGLRNVPSGSILRMLRKQHQMSSRLFDCLRSCPPTLAKPLADNLFRAAVEACDEQAVIIILQATRNSPNAIVPNDIACEFGRDGRLYTPIELAAKFRHLGIVQTLLAANADVNKTYEQAKHLERGALELAIRKYGRHEAVDMELVQTLLDCHAEVRVDLIEAVIRWGQANLIQELISRLPPARHRSCFESNTMLKNIAQYLRNDIATGLIKQILNYCQAENCMRCPKDYSKLMDRTLSNAAMRGNHELVNFLLGYTTNRHAALSAAVRNGNRELIDLFLKHGASVGGPIH</sequence>
<accession>A0A2J6PX19</accession>
<dbReference type="AlphaFoldDB" id="A0A2J6PX19"/>
<dbReference type="SMART" id="SM00248">
    <property type="entry name" value="ANK"/>
    <property type="match status" value="3"/>
</dbReference>
<dbReference type="Proteomes" id="UP000235672">
    <property type="component" value="Unassembled WGS sequence"/>
</dbReference>
<dbReference type="Pfam" id="PF00023">
    <property type="entry name" value="Ank"/>
    <property type="match status" value="1"/>
</dbReference>
<evidence type="ECO:0000256" key="1">
    <source>
        <dbReference type="PROSITE-ProRule" id="PRU00023"/>
    </source>
</evidence>
<dbReference type="SUPFAM" id="SSF48403">
    <property type="entry name" value="Ankyrin repeat"/>
    <property type="match status" value="1"/>
</dbReference>
<evidence type="ECO:0000313" key="4">
    <source>
        <dbReference type="Proteomes" id="UP000235672"/>
    </source>
</evidence>
<dbReference type="OrthoDB" id="194358at2759"/>
<evidence type="ECO:0000313" key="3">
    <source>
        <dbReference type="EMBL" id="PMD18561.1"/>
    </source>
</evidence>
<feature type="domain" description="Clr5" evidence="2">
    <location>
        <begin position="10"/>
        <end position="63"/>
    </location>
</feature>
<dbReference type="InterPro" id="IPR036770">
    <property type="entry name" value="Ankyrin_rpt-contain_sf"/>
</dbReference>
<dbReference type="PROSITE" id="PS50088">
    <property type="entry name" value="ANK_REPEAT"/>
    <property type="match status" value="1"/>
</dbReference>
<keyword evidence="1" id="KW-0040">ANK repeat</keyword>
<dbReference type="InterPro" id="IPR025676">
    <property type="entry name" value="Clr5_dom"/>
</dbReference>
<dbReference type="PANTHER" id="PTHR38788:SF3">
    <property type="entry name" value="CLR5 DOMAIN-CONTAINING PROTEIN"/>
    <property type="match status" value="1"/>
</dbReference>
<dbReference type="PANTHER" id="PTHR38788">
    <property type="entry name" value="CLR5 DOMAIN-CONTAINING PROTEIN"/>
    <property type="match status" value="1"/>
</dbReference>
<dbReference type="Gene3D" id="1.25.40.20">
    <property type="entry name" value="Ankyrin repeat-containing domain"/>
    <property type="match status" value="1"/>
</dbReference>
<proteinExistence type="predicted"/>
<gene>
    <name evidence="3" type="ORF">NA56DRAFT_691032</name>
</gene>
<name>A0A2J6PX19_9HELO</name>
<dbReference type="STRING" id="1745343.A0A2J6PX19"/>
<keyword evidence="4" id="KW-1185">Reference proteome</keyword>
<organism evidence="3 4">
    <name type="scientific">Hyaloscypha hepaticicola</name>
    <dbReference type="NCBI Taxonomy" id="2082293"/>
    <lineage>
        <taxon>Eukaryota</taxon>
        <taxon>Fungi</taxon>
        <taxon>Dikarya</taxon>
        <taxon>Ascomycota</taxon>
        <taxon>Pezizomycotina</taxon>
        <taxon>Leotiomycetes</taxon>
        <taxon>Helotiales</taxon>
        <taxon>Hyaloscyphaceae</taxon>
        <taxon>Hyaloscypha</taxon>
    </lineage>
</organism>
<feature type="repeat" description="ANK" evidence="1">
    <location>
        <begin position="468"/>
        <end position="500"/>
    </location>
</feature>
<dbReference type="Pfam" id="PF14420">
    <property type="entry name" value="Clr5"/>
    <property type="match status" value="1"/>
</dbReference>
<evidence type="ECO:0000259" key="2">
    <source>
        <dbReference type="Pfam" id="PF14420"/>
    </source>
</evidence>
<dbReference type="EMBL" id="KZ613493">
    <property type="protein sequence ID" value="PMD18561.1"/>
    <property type="molecule type" value="Genomic_DNA"/>
</dbReference>
<protein>
    <recommendedName>
        <fullName evidence="2">Clr5 domain-containing protein</fullName>
    </recommendedName>
</protein>
<dbReference type="InterPro" id="IPR002110">
    <property type="entry name" value="Ankyrin_rpt"/>
</dbReference>
<reference evidence="3 4" key="1">
    <citation type="submission" date="2016-05" db="EMBL/GenBank/DDBJ databases">
        <title>A degradative enzymes factory behind the ericoid mycorrhizal symbiosis.</title>
        <authorList>
            <consortium name="DOE Joint Genome Institute"/>
            <person name="Martino E."/>
            <person name="Morin E."/>
            <person name="Grelet G."/>
            <person name="Kuo A."/>
            <person name="Kohler A."/>
            <person name="Daghino S."/>
            <person name="Barry K."/>
            <person name="Choi C."/>
            <person name="Cichocki N."/>
            <person name="Clum A."/>
            <person name="Copeland A."/>
            <person name="Hainaut M."/>
            <person name="Haridas S."/>
            <person name="Labutti K."/>
            <person name="Lindquist E."/>
            <person name="Lipzen A."/>
            <person name="Khouja H.-R."/>
            <person name="Murat C."/>
            <person name="Ohm R."/>
            <person name="Olson A."/>
            <person name="Spatafora J."/>
            <person name="Veneault-Fourrey C."/>
            <person name="Henrissat B."/>
            <person name="Grigoriev I."/>
            <person name="Martin F."/>
            <person name="Perotto S."/>
        </authorList>
    </citation>
    <scope>NUCLEOTIDE SEQUENCE [LARGE SCALE GENOMIC DNA]</scope>
    <source>
        <strain evidence="3 4">UAMH 7357</strain>
    </source>
</reference>